<evidence type="ECO:0000259" key="4">
    <source>
        <dbReference type="Pfam" id="PF20148"/>
    </source>
</evidence>
<dbReference type="PANTHER" id="PTHR32305">
    <property type="match status" value="1"/>
</dbReference>
<reference evidence="6 7" key="1">
    <citation type="submission" date="2020-12" db="EMBL/GenBank/DDBJ databases">
        <title>FDA dAtabase for Regulatory Grade micrObial Sequences (FDA-ARGOS): Supporting development and validation of Infectious Disease Dx tests.</title>
        <authorList>
            <person name="Sproer C."/>
            <person name="Gronow S."/>
            <person name="Severitt S."/>
            <person name="Schroder I."/>
            <person name="Tallon L."/>
            <person name="Sadzewicz L."/>
            <person name="Zhao X."/>
            <person name="Boylan J."/>
            <person name="Ott S."/>
            <person name="Bowen H."/>
            <person name="Vavikolanu K."/>
            <person name="Mehta A."/>
            <person name="Aluvathingal J."/>
            <person name="Nadendla S."/>
            <person name="Lowell S."/>
            <person name="Myers T."/>
            <person name="Yan Y."/>
            <person name="Sichtig H."/>
        </authorList>
    </citation>
    <scope>NUCLEOTIDE SEQUENCE [LARGE SCALE GENOMIC DNA]</scope>
    <source>
        <strain evidence="6 7">FDAARGOS_869</strain>
    </source>
</reference>
<evidence type="ECO:0000313" key="6">
    <source>
        <dbReference type="EMBL" id="QPT45462.1"/>
    </source>
</evidence>
<dbReference type="PANTHER" id="PTHR32305:SF15">
    <property type="entry name" value="PROTEIN RHSA-RELATED"/>
    <property type="match status" value="1"/>
</dbReference>
<dbReference type="NCBIfam" id="TIGR03696">
    <property type="entry name" value="Rhs_assc_core"/>
    <property type="match status" value="1"/>
</dbReference>
<feature type="region of interest" description="Disordered" evidence="2">
    <location>
        <begin position="1062"/>
        <end position="1087"/>
    </location>
</feature>
<dbReference type="Pfam" id="PF20148">
    <property type="entry name" value="DUF6531"/>
    <property type="match status" value="1"/>
</dbReference>
<dbReference type="InterPro" id="IPR045351">
    <property type="entry name" value="DUF6531"/>
</dbReference>
<evidence type="ECO:0000259" key="3">
    <source>
        <dbReference type="Pfam" id="PF09994"/>
    </source>
</evidence>
<dbReference type="Proteomes" id="UP000594834">
    <property type="component" value="Chromosome"/>
</dbReference>
<evidence type="ECO:0000256" key="2">
    <source>
        <dbReference type="SAM" id="MobiDB-lite"/>
    </source>
</evidence>
<protein>
    <submittedName>
        <fullName evidence="6">DUF2235 domain-containing protein</fullName>
    </submittedName>
</protein>
<keyword evidence="1" id="KW-0677">Repeat</keyword>
<dbReference type="EMBL" id="CP065728">
    <property type="protein sequence ID" value="QPT45462.1"/>
    <property type="molecule type" value="Genomic_DNA"/>
</dbReference>
<feature type="region of interest" description="Disordered" evidence="2">
    <location>
        <begin position="55"/>
        <end position="79"/>
    </location>
</feature>
<dbReference type="RefSeq" id="WP_197940319.1">
    <property type="nucleotide sequence ID" value="NZ_CP065728.1"/>
</dbReference>
<proteinExistence type="predicted"/>
<name>A0A7T3EZF6_MORNO</name>
<feature type="domain" description="Teneurin-like YD-shell" evidence="5">
    <location>
        <begin position="1239"/>
        <end position="1322"/>
    </location>
</feature>
<sequence length="1853" mass="209101">MTTPPTSCTKPTLLTTSILIALGVGFGIPALANGGIVSLTKPNQGLRCIGTVKHNSKGSSGTNLCPAPSATSVRSNNPSPTAFGGNPINLLTGNKFEQLLDIDEVGDAFALRLTRYYNSQSTQRGIFGIGWRSDYELQLQDLGDNVQILTADGGLYHFNKQQIKDDSTGLLSERFVPDDISLGYVEVKPISHHTNALGDEMIWQWHLPDGRVMEFAPHRQVDKVNTVGRYQYGQLSRVQKLASNKNTQTLYWQLHYNTDGKLARVSNNLGQVLRFEYQTNDDGLSYINVSKEGTKIDKQVWQYRLDKIGNLIEVVTHQGGRLGYEYGDPNDKHNLTAKYRYIQDNDKDSSNDGLKKQLISRFAYDAYDRAILSTGKGDTHKISVSYDDKATYSTLGDTYTNTLTNSLGQTTQYRYTYDKTGIRLLSAIGVGCMTCNQSNVRYEYNKEGRVIAKHTLVQASTNPPNPTNFVGNDANIANEANILSSERYIYDDFGRVVKTMVQDHIAGSPTHTTNTTYISNDKDSPAFYLIKSISTDSVFAGKQTGIEYDYDDRGNVIRVKEFGFDGGGVLSERTTNIDYDDHNQPIKVYRQGNLDKEVLITKYTWLKVGVLQKIEEPLKNTTTTFYHNEKDLIVKLIRTQDDDELRFDFTYDDKGQANSMARYINGGLAGQVAYERDEFGQIAKVFDGNGQDLGFNTLNAGVNQGVLFDAVIMADLKQNTQTGQTPILSAFDKNTLRLTLGDGSQAVYKLDDFGRISAITHPQVDTHQYAYDSQGNLIQILLSDGRRIVYHYNNKGLRIKKEVYHANTNASTQDKPIFSTTWQYDDKDRLVGMNDNTQTVHYTYDNDNNVIQKTVQLSGLNTPLITKFSYQKDKDGKAQKVGITLPDGTVLSSKNNVISYQAPHSKQKSALLTKQTDGQASNTQTGQVSYVLGRHIIQSQYYDTMGNWAGLSYQPAQASSKDKITHGQHKNEPSSPLFSQHWQRGNNGLIDAITEQDKQGTHTYHYLYDDTNALLLSKQNSPHTKHDTYYAYDKLGNRVASQSKSSVGMMTLTQYRYDDKGRITGTNKSTHANTGATSTENNPISPSIQYDSAGKPITYGKYFLTYHNGRLSEVKYKDGKPVASYRYNELGQRTQKISYVNDKDEYISIPTTTHYIYEDSLLQHELDDKGNIIRHYVYMGDKLIATMDYDRQEQGTQDKGGQKNNDTKQESLWQTLKAKFGSQAKDGQANNQQAVYANTPKIHYVITDHLGRPRQVRDDNNQLVWQLTPTDFGGIVNQELQSKTGYTLNLRFSGQYEDKETGLYYNHHRYYDPTTGRYITPDPLGLAGGENLYTYVGNSPIHYNDPVGLLLFAFDGTKNQDYDKKGFLGIGGSKHTSTNVEIFRDLYKRDPYEPNFPNTTWKYATVDSKWLGKPNINLQPQIKPFNAEMQNNNVFYMTGASTTDQHTGSKGIPLSDGITGFSIVHRVDAMVGYLHSYLEKVYEYRHSEKGKQQIKEKGKININLDIVGFSRGAASARMFANKVQSIMKSKTGRNNWHAYDYNLKGNPKERVSRDWLYTKNFLANCGINFKFNFMGLYDTVPAFGSNQDNDMQNIRAFGMNLDVSNSDFQTIVHAVATNENRAEFARRSIYISQTEANSKNDKTINDKYRLEKGFLGAHSDIGGGYESGDLSNVALMWMIKQAQEKGNIKFKDYSQYKQINNPIVHDSSFTLPFSLGGEFRWATDSSKDYDKTKIFNNFKHLELNWNDTKAFENPNNKKLDKLQNATEIIAKNKQKGFFEKERVPYVGNLVKDAVLMAANDENKIIAINDYLYWLKCHYGIDLKYTNKEIKSSETALSDKQLCSGIPLHKQVKK</sequence>
<dbReference type="InterPro" id="IPR056823">
    <property type="entry name" value="TEN-like_YD-shell"/>
</dbReference>
<organism evidence="6 7">
    <name type="scientific">Moraxella nonliquefaciens</name>
    <dbReference type="NCBI Taxonomy" id="478"/>
    <lineage>
        <taxon>Bacteria</taxon>
        <taxon>Pseudomonadati</taxon>
        <taxon>Pseudomonadota</taxon>
        <taxon>Gammaproteobacteria</taxon>
        <taxon>Moraxellales</taxon>
        <taxon>Moraxellaceae</taxon>
        <taxon>Moraxella</taxon>
    </lineage>
</organism>
<dbReference type="NCBIfam" id="TIGR01643">
    <property type="entry name" value="YD_repeat_2x"/>
    <property type="match status" value="1"/>
</dbReference>
<gene>
    <name evidence="6" type="ORF">I6G26_05665</name>
</gene>
<evidence type="ECO:0000256" key="1">
    <source>
        <dbReference type="ARBA" id="ARBA00022737"/>
    </source>
</evidence>
<feature type="domain" description="T6SS Phospholipase effector Tle1-like catalytic" evidence="3">
    <location>
        <begin position="1395"/>
        <end position="1681"/>
    </location>
</feature>
<dbReference type="PRINTS" id="PR00394">
    <property type="entry name" value="RHSPROTEIN"/>
</dbReference>
<dbReference type="Gene3D" id="2.180.10.10">
    <property type="entry name" value="RHS repeat-associated core"/>
    <property type="match status" value="2"/>
</dbReference>
<dbReference type="InterPro" id="IPR018712">
    <property type="entry name" value="Tle1-like_cat"/>
</dbReference>
<feature type="domain" description="DUF6531" evidence="4">
    <location>
        <begin position="85"/>
        <end position="158"/>
    </location>
</feature>
<dbReference type="Pfam" id="PF25023">
    <property type="entry name" value="TEN_YD-shell"/>
    <property type="match status" value="1"/>
</dbReference>
<feature type="compositionally biased region" description="Polar residues" evidence="2">
    <location>
        <begin position="1064"/>
        <end position="1087"/>
    </location>
</feature>
<dbReference type="InterPro" id="IPR050708">
    <property type="entry name" value="T6SS_VgrG/RHS"/>
</dbReference>
<dbReference type="Pfam" id="PF09994">
    <property type="entry name" value="T6SS_Tle1-like_cat"/>
    <property type="match status" value="1"/>
</dbReference>
<evidence type="ECO:0000313" key="7">
    <source>
        <dbReference type="Proteomes" id="UP000594834"/>
    </source>
</evidence>
<dbReference type="InterPro" id="IPR022385">
    <property type="entry name" value="Rhs_assc_core"/>
</dbReference>
<keyword evidence="7" id="KW-1185">Reference proteome</keyword>
<accession>A0A7T3EZF6</accession>
<feature type="compositionally biased region" description="Polar residues" evidence="2">
    <location>
        <begin position="57"/>
        <end position="79"/>
    </location>
</feature>
<evidence type="ECO:0000259" key="5">
    <source>
        <dbReference type="Pfam" id="PF25023"/>
    </source>
</evidence>
<dbReference type="InterPro" id="IPR006530">
    <property type="entry name" value="YD"/>
</dbReference>